<feature type="region of interest" description="Disordered" evidence="2">
    <location>
        <begin position="244"/>
        <end position="274"/>
    </location>
</feature>
<dbReference type="Gene3D" id="2.170.8.10">
    <property type="entry name" value="Phosphoenolpyruvate Carboxykinase, domain 2"/>
    <property type="match status" value="1"/>
</dbReference>
<proteinExistence type="predicted"/>
<evidence type="ECO:0000256" key="1">
    <source>
        <dbReference type="ARBA" id="ARBA00022793"/>
    </source>
</evidence>
<evidence type="ECO:0000256" key="2">
    <source>
        <dbReference type="SAM" id="MobiDB-lite"/>
    </source>
</evidence>
<dbReference type="SUPFAM" id="SSF53795">
    <property type="entry name" value="PEP carboxykinase-like"/>
    <property type="match status" value="1"/>
</dbReference>
<reference evidence="3" key="1">
    <citation type="submission" date="2020-02" db="EMBL/GenBank/DDBJ databases">
        <authorList>
            <person name="Meier V. D."/>
        </authorList>
    </citation>
    <scope>NUCLEOTIDE SEQUENCE</scope>
    <source>
        <strain evidence="3">AVDCRST_MAG73</strain>
    </source>
</reference>
<keyword evidence="1" id="KW-0210">Decarboxylase</keyword>
<keyword evidence="3" id="KW-0456">Lyase</keyword>
<evidence type="ECO:0000313" key="3">
    <source>
        <dbReference type="EMBL" id="CAA9537168.1"/>
    </source>
</evidence>
<keyword evidence="3" id="KW-0808">Transferase</keyword>
<gene>
    <name evidence="3" type="ORF">AVDCRST_MAG73-1445</name>
</gene>
<dbReference type="GO" id="GO:0004612">
    <property type="term" value="F:phosphoenolpyruvate carboxykinase (ATP) activity"/>
    <property type="evidence" value="ECO:0007669"/>
    <property type="project" value="UniProtKB-EC"/>
</dbReference>
<dbReference type="Pfam" id="PF01293">
    <property type="entry name" value="PEPCK_ATP"/>
    <property type="match status" value="1"/>
</dbReference>
<dbReference type="GO" id="GO:0005829">
    <property type="term" value="C:cytosol"/>
    <property type="evidence" value="ECO:0007669"/>
    <property type="project" value="TreeGrafter"/>
</dbReference>
<protein>
    <submittedName>
        <fullName evidence="3">Phosphoenolpyruvate carboxykinase [ATP]</fullName>
        <ecNumber evidence="3">4.1.1.49</ecNumber>
    </submittedName>
</protein>
<dbReference type="EC" id="4.1.1.49" evidence="3"/>
<name>A0A6J4U1U7_9BACT</name>
<organism evidence="3">
    <name type="scientific">uncultured Thermomicrobiales bacterium</name>
    <dbReference type="NCBI Taxonomy" id="1645740"/>
    <lineage>
        <taxon>Bacteria</taxon>
        <taxon>Pseudomonadati</taxon>
        <taxon>Thermomicrobiota</taxon>
        <taxon>Thermomicrobia</taxon>
        <taxon>Thermomicrobiales</taxon>
        <taxon>environmental samples</taxon>
    </lineage>
</organism>
<dbReference type="GO" id="GO:0016301">
    <property type="term" value="F:kinase activity"/>
    <property type="evidence" value="ECO:0007669"/>
    <property type="project" value="UniProtKB-KW"/>
</dbReference>
<dbReference type="PANTHER" id="PTHR30031">
    <property type="entry name" value="PHOSPHOENOLPYRUVATE CARBOXYKINASE ATP"/>
    <property type="match status" value="1"/>
</dbReference>
<accession>A0A6J4U1U7</accession>
<dbReference type="Gene3D" id="3.90.228.20">
    <property type="match status" value="1"/>
</dbReference>
<dbReference type="InterPro" id="IPR013035">
    <property type="entry name" value="PEP_carboxykinase_C"/>
</dbReference>
<dbReference type="PANTHER" id="PTHR30031:SF0">
    <property type="entry name" value="PHOSPHOENOLPYRUVATE CARBOXYKINASE (ATP)"/>
    <property type="match status" value="1"/>
</dbReference>
<dbReference type="AlphaFoldDB" id="A0A6J4U1U7"/>
<dbReference type="EMBL" id="CADCWE010000090">
    <property type="protein sequence ID" value="CAA9537168.1"/>
    <property type="molecule type" value="Genomic_DNA"/>
</dbReference>
<sequence>MIALSAAAEPGIHTATNRLGTVLENVVLDPATAEPVFADDSLTENTRAAFPLAAIPGSSPTGTGSHPRHVLFLTADAFGILPPVARLTPEQAISYFQSSYTSQLAGTERGITEPEATFSACFGAPLLALPPIHYAEMLGDRLARHTPAVWLINTGWSGGPVSAGQRMPIGSTRAIVRSLVEGRLEDVPTVADDVFRLAVPTACPGVPPELLVPRETWVDSDAHDAAARRLANAFAENFRSFAGSGGAGRGGGGSRDRLSGPFATGPERSAARSPTASVRFAGWALGWPGPRLPFGR</sequence>
<keyword evidence="3" id="KW-0418">Kinase</keyword>
<keyword evidence="3" id="KW-0670">Pyruvate</keyword>
<dbReference type="GO" id="GO:0006094">
    <property type="term" value="P:gluconeogenesis"/>
    <property type="evidence" value="ECO:0007669"/>
    <property type="project" value="InterPro"/>
</dbReference>
<dbReference type="GO" id="GO:0005524">
    <property type="term" value="F:ATP binding"/>
    <property type="evidence" value="ECO:0007669"/>
    <property type="project" value="InterPro"/>
</dbReference>
<dbReference type="InterPro" id="IPR001272">
    <property type="entry name" value="PEP_carboxykinase_ATP"/>
</dbReference>
<feature type="compositionally biased region" description="Gly residues" evidence="2">
    <location>
        <begin position="244"/>
        <end position="253"/>
    </location>
</feature>